<sequence>MNDFLGYLLLTIFIVMSPGVDFALITKRTISTGKNDGLKMALGLTSGSIIHTLAAAFGLSVILMQSAITFEIIKFLGAFYLIYLGASSFIKKKKRKGSESVTNVIPQRKSAFKQGLISNTLNPKVAIFFLTFLPQFVSPGLNTSLQFIIMGCGYALLSILWFTAIVFLLGYIRQWLMSTKVQSTIDKITGIVLIGFGAKLLFTRPNH</sequence>
<dbReference type="KEGG" id="rst:ATY39_07795"/>
<evidence type="ECO:0000256" key="2">
    <source>
        <dbReference type="ARBA" id="ARBA00022475"/>
    </source>
</evidence>
<keyword evidence="8" id="KW-1185">Reference proteome</keyword>
<name>A0A143HD12_9BACL</name>
<keyword evidence="2" id="KW-1003">Cell membrane</keyword>
<dbReference type="Pfam" id="PF01810">
    <property type="entry name" value="LysE"/>
    <property type="match status" value="1"/>
</dbReference>
<feature type="transmembrane region" description="Helical" evidence="6">
    <location>
        <begin position="116"/>
        <end position="136"/>
    </location>
</feature>
<organism evidence="7 8">
    <name type="scientific">Rummeliibacillus stabekisii</name>
    <dbReference type="NCBI Taxonomy" id="241244"/>
    <lineage>
        <taxon>Bacteria</taxon>
        <taxon>Bacillati</taxon>
        <taxon>Bacillota</taxon>
        <taxon>Bacilli</taxon>
        <taxon>Bacillales</taxon>
        <taxon>Caryophanaceae</taxon>
        <taxon>Rummeliibacillus</taxon>
    </lineage>
</organism>
<evidence type="ECO:0000256" key="1">
    <source>
        <dbReference type="ARBA" id="ARBA00004651"/>
    </source>
</evidence>
<reference evidence="8" key="2">
    <citation type="submission" date="2016-03" db="EMBL/GenBank/DDBJ databases">
        <authorList>
            <person name="Ploux O."/>
        </authorList>
    </citation>
    <scope>NUCLEOTIDE SEQUENCE [LARGE SCALE GENOMIC DNA]</scope>
    <source>
        <strain evidence="8">PP9</strain>
    </source>
</reference>
<dbReference type="Proteomes" id="UP000076021">
    <property type="component" value="Chromosome"/>
</dbReference>
<dbReference type="AlphaFoldDB" id="A0A143HD12"/>
<evidence type="ECO:0000256" key="3">
    <source>
        <dbReference type="ARBA" id="ARBA00022692"/>
    </source>
</evidence>
<evidence type="ECO:0000256" key="6">
    <source>
        <dbReference type="SAM" id="Phobius"/>
    </source>
</evidence>
<evidence type="ECO:0000313" key="8">
    <source>
        <dbReference type="Proteomes" id="UP000076021"/>
    </source>
</evidence>
<dbReference type="GO" id="GO:0005886">
    <property type="term" value="C:plasma membrane"/>
    <property type="evidence" value="ECO:0007669"/>
    <property type="project" value="UniProtKB-SubCell"/>
</dbReference>
<dbReference type="OrthoDB" id="9784202at2"/>
<feature type="transmembrane region" description="Helical" evidence="6">
    <location>
        <begin position="38"/>
        <end position="62"/>
    </location>
</feature>
<proteinExistence type="predicted"/>
<dbReference type="InterPro" id="IPR001123">
    <property type="entry name" value="LeuE-type"/>
</dbReference>
<feature type="transmembrane region" description="Helical" evidence="6">
    <location>
        <begin position="148"/>
        <end position="172"/>
    </location>
</feature>
<dbReference type="GO" id="GO:0015171">
    <property type="term" value="F:amino acid transmembrane transporter activity"/>
    <property type="evidence" value="ECO:0007669"/>
    <property type="project" value="TreeGrafter"/>
</dbReference>
<dbReference type="PANTHER" id="PTHR30086:SF20">
    <property type="entry name" value="ARGININE EXPORTER PROTEIN ARGO-RELATED"/>
    <property type="match status" value="1"/>
</dbReference>
<dbReference type="EMBL" id="CP014806">
    <property type="protein sequence ID" value="AMW99376.1"/>
    <property type="molecule type" value="Genomic_DNA"/>
</dbReference>
<keyword evidence="4 6" id="KW-1133">Transmembrane helix</keyword>
<keyword evidence="3 6" id="KW-0812">Transmembrane</keyword>
<evidence type="ECO:0000313" key="7">
    <source>
        <dbReference type="EMBL" id="AMW99376.1"/>
    </source>
</evidence>
<evidence type="ECO:0000256" key="4">
    <source>
        <dbReference type="ARBA" id="ARBA00022989"/>
    </source>
</evidence>
<dbReference type="RefSeq" id="WP_066788176.1">
    <property type="nucleotide sequence ID" value="NZ_CP014806.1"/>
</dbReference>
<dbReference type="PIRSF" id="PIRSF006324">
    <property type="entry name" value="LeuE"/>
    <property type="match status" value="1"/>
</dbReference>
<gene>
    <name evidence="7" type="ORF">ATY39_07795</name>
</gene>
<comment type="subcellular location">
    <subcellularLocation>
        <location evidence="1">Cell membrane</location>
        <topology evidence="1">Multi-pass membrane protein</topology>
    </subcellularLocation>
</comment>
<protein>
    <submittedName>
        <fullName evidence="7">Lysine transporter LysE</fullName>
    </submittedName>
</protein>
<keyword evidence="5 6" id="KW-0472">Membrane</keyword>
<reference evidence="7 8" key="1">
    <citation type="journal article" date="2016" name="Genome Announc.">
        <title>Whole-Genome Sequence of Rummeliibacillus stabekisii Strain PP9 Isolated from Antarctic Soil.</title>
        <authorList>
            <person name="da Mota F.F."/>
            <person name="Vollu R.E."/>
            <person name="Jurelevicius D."/>
            <person name="Seldin L."/>
        </authorList>
    </citation>
    <scope>NUCLEOTIDE SEQUENCE [LARGE SCALE GENOMIC DNA]</scope>
    <source>
        <strain evidence="7 8">PP9</strain>
    </source>
</reference>
<evidence type="ECO:0000256" key="5">
    <source>
        <dbReference type="ARBA" id="ARBA00023136"/>
    </source>
</evidence>
<feature type="transmembrane region" description="Helical" evidence="6">
    <location>
        <begin position="6"/>
        <end position="26"/>
    </location>
</feature>
<accession>A0A143HD12</accession>
<feature type="transmembrane region" description="Helical" evidence="6">
    <location>
        <begin position="68"/>
        <end position="86"/>
    </location>
</feature>
<dbReference type="PANTHER" id="PTHR30086">
    <property type="entry name" value="ARGININE EXPORTER PROTEIN ARGO"/>
    <property type="match status" value="1"/>
</dbReference>